<dbReference type="EMBL" id="CM031811">
    <property type="protein sequence ID" value="KAG6661585.1"/>
    <property type="molecule type" value="Genomic_DNA"/>
</dbReference>
<keyword evidence="4" id="KW-1185">Reference proteome</keyword>
<protein>
    <submittedName>
        <fullName evidence="3">Uncharacterized protein</fullName>
    </submittedName>
</protein>
<dbReference type="EMBL" id="MU229077">
    <property type="protein sequence ID" value="KAG6617700.1"/>
    <property type="molecule type" value="Genomic_DNA"/>
</dbReference>
<comment type="caution">
    <text evidence="3">The sequence shown here is derived from an EMBL/GenBank/DDBJ whole genome shotgun (WGS) entry which is preliminary data.</text>
</comment>
<dbReference type="EMBL" id="MU229077">
    <property type="protein sequence ID" value="KAG6617704.1"/>
    <property type="molecule type" value="Genomic_DNA"/>
</dbReference>
<dbReference type="EMBL" id="MU229077">
    <property type="protein sequence ID" value="KAG6617702.1"/>
    <property type="molecule type" value="Genomic_DNA"/>
</dbReference>
<dbReference type="EMBL" id="CM031811">
    <property type="protein sequence ID" value="KAG6661583.1"/>
    <property type="molecule type" value="Genomic_DNA"/>
</dbReference>
<evidence type="ECO:0000313" key="2">
    <source>
        <dbReference type="EMBL" id="KAG6617697.1"/>
    </source>
</evidence>
<accession>A0A8T1R609</accession>
<reference evidence="2" key="2">
    <citation type="submission" date="2021-01" db="EMBL/GenBank/DDBJ databases">
        <authorList>
            <person name="Lovell J.T."/>
            <person name="Bentley N."/>
            <person name="Bhattarai G."/>
            <person name="Jenkins J.W."/>
            <person name="Sreedasyam A."/>
            <person name="Alarcon Y."/>
            <person name="Bock C."/>
            <person name="Boston L."/>
            <person name="Carlson J."/>
            <person name="Cervantes K."/>
            <person name="Clermont K."/>
            <person name="Krom N."/>
            <person name="Kubenka K."/>
            <person name="Mamidi S."/>
            <person name="Mattison C."/>
            <person name="Monteros M."/>
            <person name="Pisani C."/>
            <person name="Plott C."/>
            <person name="Rajasekar S."/>
            <person name="Rhein H.S."/>
            <person name="Rohla C."/>
            <person name="Song M."/>
            <person name="Hilaire R.S."/>
            <person name="Shu S."/>
            <person name="Wells L."/>
            <person name="Wang X."/>
            <person name="Webber J."/>
            <person name="Heerema R.J."/>
            <person name="Klein P."/>
            <person name="Conner P."/>
            <person name="Grauke L."/>
            <person name="Grimwood J."/>
            <person name="Schmutz J."/>
            <person name="Randall J.J."/>
        </authorList>
    </citation>
    <scope>NUCLEOTIDE SEQUENCE</scope>
    <source>
        <tissue evidence="2">Leaf</tissue>
    </source>
</reference>
<feature type="compositionally biased region" description="Basic and acidic residues" evidence="1">
    <location>
        <begin position="152"/>
        <end position="163"/>
    </location>
</feature>
<evidence type="ECO:0000313" key="4">
    <source>
        <dbReference type="Proteomes" id="UP000811609"/>
    </source>
</evidence>
<dbReference type="Proteomes" id="UP000811609">
    <property type="component" value="Chromosome 3"/>
</dbReference>
<reference evidence="3" key="1">
    <citation type="submission" date="2020-12" db="EMBL/GenBank/DDBJ databases">
        <title>WGS assembly of Carya illinoinensis cv. Pawnee.</title>
        <authorList>
            <person name="Platts A."/>
            <person name="Shu S."/>
            <person name="Wright S."/>
            <person name="Barry K."/>
            <person name="Edger P."/>
            <person name="Pires J.C."/>
            <person name="Schmutz J."/>
        </authorList>
    </citation>
    <scope>NUCLEOTIDE SEQUENCE</scope>
    <source>
        <tissue evidence="3">Leaf</tissue>
    </source>
</reference>
<dbReference type="EMBL" id="MU229077">
    <property type="protein sequence ID" value="KAG6617697.1"/>
    <property type="molecule type" value="Genomic_DNA"/>
</dbReference>
<dbReference type="PANTHER" id="PTHR34194">
    <property type="entry name" value="F14J8.16 PROTEIN"/>
    <property type="match status" value="1"/>
</dbReference>
<dbReference type="EMBL" id="MU229077">
    <property type="protein sequence ID" value="KAG6617703.1"/>
    <property type="molecule type" value="Genomic_DNA"/>
</dbReference>
<dbReference type="EMBL" id="MU229077">
    <property type="protein sequence ID" value="KAG6617699.1"/>
    <property type="molecule type" value="Genomic_DNA"/>
</dbReference>
<dbReference type="EMBL" id="MU229077">
    <property type="protein sequence ID" value="KAG6617701.1"/>
    <property type="molecule type" value="Genomic_DNA"/>
</dbReference>
<gene>
    <name evidence="3" type="ORF">CIPAW_03G184300</name>
    <name evidence="2" type="ORF">I3842_Q141200</name>
</gene>
<dbReference type="AlphaFoldDB" id="A0A8T1R609"/>
<feature type="region of interest" description="Disordered" evidence="1">
    <location>
        <begin position="146"/>
        <end position="174"/>
    </location>
</feature>
<organism evidence="3 4">
    <name type="scientific">Carya illinoinensis</name>
    <name type="common">Pecan</name>
    <dbReference type="NCBI Taxonomy" id="32201"/>
    <lineage>
        <taxon>Eukaryota</taxon>
        <taxon>Viridiplantae</taxon>
        <taxon>Streptophyta</taxon>
        <taxon>Embryophyta</taxon>
        <taxon>Tracheophyta</taxon>
        <taxon>Spermatophyta</taxon>
        <taxon>Magnoliopsida</taxon>
        <taxon>eudicotyledons</taxon>
        <taxon>Gunneridae</taxon>
        <taxon>Pentapetalae</taxon>
        <taxon>rosids</taxon>
        <taxon>fabids</taxon>
        <taxon>Fagales</taxon>
        <taxon>Juglandaceae</taxon>
        <taxon>Carya</taxon>
    </lineage>
</organism>
<sequence length="455" mass="52572">MDFDVRVVKKEADDEYDIRLERRLKRRCIANKKFSSNYVKKTRNMSIKIEDTPLDVDVPDEDHAEFLKYLSGNNCDGDNEADVLARCLYDGHSDIRTDRDDDQYVDLPDNLCLIDDDVPMDVDENDEDYAVFLNCLVRNIDDNNDGDVSGRCSDDDNENVKNVEEDDQDGDPEHDMCMDDDHDDLDPEYKIFLENLREDGQSYVLEVVTNNGMSMVVKYEGEKGLSDGLVLDPQGTSNSWQRDETETANGHISNMRESNMTDEDYQEFLSCLRNDGENIVYTLESGIPLKYEEDAECSDDLEIVGTDKDPFSNGYFTPFVASKLDSIIDLDAKTSNGSLGSYGDSQFRKRLMEILRSPYNANEYEYLLHEVSRRRQTERNRELRNGTKSYTLDSVAKSYLDQHHDFAREIISVEHDRRRVLNLLRGFFFWLQNLVQKGAFQPWKDSSCLNILPEM</sequence>
<evidence type="ECO:0000256" key="1">
    <source>
        <dbReference type="SAM" id="MobiDB-lite"/>
    </source>
</evidence>
<dbReference type="PANTHER" id="PTHR34194:SF2">
    <property type="entry name" value="F14J8.16 PROTEIN"/>
    <property type="match status" value="1"/>
</dbReference>
<dbReference type="Proteomes" id="UP000811246">
    <property type="component" value="Unassembled WGS sequence"/>
</dbReference>
<dbReference type="EMBL" id="CM031811">
    <property type="protein sequence ID" value="KAG6661584.1"/>
    <property type="molecule type" value="Genomic_DNA"/>
</dbReference>
<proteinExistence type="predicted"/>
<dbReference type="EMBL" id="CM031811">
    <property type="protein sequence ID" value="KAG6661582.1"/>
    <property type="molecule type" value="Genomic_DNA"/>
</dbReference>
<name>A0A8T1R609_CARIL</name>
<evidence type="ECO:0000313" key="3">
    <source>
        <dbReference type="EMBL" id="KAG6661582.1"/>
    </source>
</evidence>